<evidence type="ECO:0000313" key="2">
    <source>
        <dbReference type="EMBL" id="GBG74794.1"/>
    </source>
</evidence>
<dbReference type="EMBL" id="BFEA01000210">
    <property type="protein sequence ID" value="GBG74794.1"/>
    <property type="molecule type" value="Genomic_DNA"/>
</dbReference>
<evidence type="ECO:0000313" key="3">
    <source>
        <dbReference type="Proteomes" id="UP000265515"/>
    </source>
</evidence>
<dbReference type="STRING" id="69332.A0A388KXK9"/>
<gene>
    <name evidence="2" type="ORF">CBR_g19306</name>
</gene>
<dbReference type="GO" id="GO:0005654">
    <property type="term" value="C:nucleoplasm"/>
    <property type="evidence" value="ECO:0007669"/>
    <property type="project" value="TreeGrafter"/>
</dbReference>
<accession>A0A388KXK9</accession>
<dbReference type="Gramene" id="GBG74794">
    <property type="protein sequence ID" value="GBG74794"/>
    <property type="gene ID" value="CBR_g19306"/>
</dbReference>
<reference evidence="2 3" key="1">
    <citation type="journal article" date="2018" name="Cell">
        <title>The Chara Genome: Secondary Complexity and Implications for Plant Terrestrialization.</title>
        <authorList>
            <person name="Nishiyama T."/>
            <person name="Sakayama H."/>
            <person name="Vries J.D."/>
            <person name="Buschmann H."/>
            <person name="Saint-Marcoux D."/>
            <person name="Ullrich K.K."/>
            <person name="Haas F.B."/>
            <person name="Vanderstraeten L."/>
            <person name="Becker D."/>
            <person name="Lang D."/>
            <person name="Vosolsobe S."/>
            <person name="Rombauts S."/>
            <person name="Wilhelmsson P.K.I."/>
            <person name="Janitza P."/>
            <person name="Kern R."/>
            <person name="Heyl A."/>
            <person name="Rumpler F."/>
            <person name="Villalobos L.I.A.C."/>
            <person name="Clay J.M."/>
            <person name="Skokan R."/>
            <person name="Toyoda A."/>
            <person name="Suzuki Y."/>
            <person name="Kagoshima H."/>
            <person name="Schijlen E."/>
            <person name="Tajeshwar N."/>
            <person name="Catarino B."/>
            <person name="Hetherington A.J."/>
            <person name="Saltykova A."/>
            <person name="Bonnot C."/>
            <person name="Breuninger H."/>
            <person name="Symeonidi A."/>
            <person name="Radhakrishnan G.V."/>
            <person name="Van Nieuwerburgh F."/>
            <person name="Deforce D."/>
            <person name="Chang C."/>
            <person name="Karol K.G."/>
            <person name="Hedrich R."/>
            <person name="Ulvskov P."/>
            <person name="Glockner G."/>
            <person name="Delwiche C.F."/>
            <person name="Petrasek J."/>
            <person name="Van de Peer Y."/>
            <person name="Friml J."/>
            <person name="Beilby M."/>
            <person name="Dolan L."/>
            <person name="Kohara Y."/>
            <person name="Sugano S."/>
            <person name="Fujiyama A."/>
            <person name="Delaux P.-M."/>
            <person name="Quint M."/>
            <person name="TheiBen G."/>
            <person name="Hagemann M."/>
            <person name="Harholt J."/>
            <person name="Dunand C."/>
            <person name="Zachgo S."/>
            <person name="Langdale J."/>
            <person name="Maumus F."/>
            <person name="Straeten D.V.D."/>
            <person name="Gould S.B."/>
            <person name="Rensing S.A."/>
        </authorList>
    </citation>
    <scope>NUCLEOTIDE SEQUENCE [LARGE SCALE GENOMIC DNA]</scope>
    <source>
        <strain evidence="2 3">S276</strain>
    </source>
</reference>
<dbReference type="PANTHER" id="PTHR20957:SF0">
    <property type="entry name" value="RNA-BINDING PROTEIN 48"/>
    <property type="match status" value="1"/>
</dbReference>
<dbReference type="PANTHER" id="PTHR20957">
    <property type="entry name" value="RNA-BINDING PROTEIN 48"/>
    <property type="match status" value="1"/>
</dbReference>
<sequence length="318" mass="34359">MLFTAAMPLAISSDGYRLLDEEECAPFTDVYWLKFVHISNARFAKRKLDDYKFLGNIIKVTYAPEQESPSETRAKLEERCRIVLRRMEKLEAERTAMSLHAAGCLPSSASTTLDRSEWKHDAHFFPSFDSSVDSYPYEPTPLERLPRPSSDHAGSVSLYGPHRDPLIGPSTSAARSPVGVPTSVEKGKDGGTSRGGTASQAKGTISRGKVTPKFIGPRKAPSSGAVQVCGHGPGAGSQLDARPSVSHPTAPEAPTDSIASIATDPKYYQSASMNETVLSIRQKLEAVSKSSAHEPICTKSAPLSYEAIQEHSGTLIRL</sequence>
<dbReference type="OrthoDB" id="78358at2759"/>
<proteinExistence type="predicted"/>
<dbReference type="AlphaFoldDB" id="A0A388KXK9"/>
<dbReference type="InterPro" id="IPR039599">
    <property type="entry name" value="RBM48"/>
</dbReference>
<evidence type="ECO:0000256" key="1">
    <source>
        <dbReference type="SAM" id="MobiDB-lite"/>
    </source>
</evidence>
<name>A0A388KXK9_CHABU</name>
<keyword evidence="3" id="KW-1185">Reference proteome</keyword>
<feature type="region of interest" description="Disordered" evidence="1">
    <location>
        <begin position="139"/>
        <end position="258"/>
    </location>
</feature>
<organism evidence="2 3">
    <name type="scientific">Chara braunii</name>
    <name type="common">Braun's stonewort</name>
    <dbReference type="NCBI Taxonomy" id="69332"/>
    <lineage>
        <taxon>Eukaryota</taxon>
        <taxon>Viridiplantae</taxon>
        <taxon>Streptophyta</taxon>
        <taxon>Charophyceae</taxon>
        <taxon>Charales</taxon>
        <taxon>Characeae</taxon>
        <taxon>Chara</taxon>
    </lineage>
</organism>
<dbReference type="Proteomes" id="UP000265515">
    <property type="component" value="Unassembled WGS sequence"/>
</dbReference>
<comment type="caution">
    <text evidence="2">The sequence shown here is derived from an EMBL/GenBank/DDBJ whole genome shotgun (WGS) entry which is preliminary data.</text>
</comment>
<protein>
    <submittedName>
        <fullName evidence="2">Uncharacterized protein</fullName>
    </submittedName>
</protein>